<dbReference type="OrthoDB" id="10436759at2759"/>
<sequence length="56" mass="6180">AVPGLLISGSGLSLVLSSCGLIKHKRAASIQLTLYLKWQRYLPKLKQLRISQFALT</sequence>
<proteinExistence type="predicted"/>
<gene>
    <name evidence="1" type="ORF">PanWU01x14_075860</name>
</gene>
<accession>A0A2P5DCZ4</accession>
<comment type="caution">
    <text evidence="1">The sequence shown here is derived from an EMBL/GenBank/DDBJ whole genome shotgun (WGS) entry which is preliminary data.</text>
</comment>
<organism evidence="1 2">
    <name type="scientific">Parasponia andersonii</name>
    <name type="common">Sponia andersonii</name>
    <dbReference type="NCBI Taxonomy" id="3476"/>
    <lineage>
        <taxon>Eukaryota</taxon>
        <taxon>Viridiplantae</taxon>
        <taxon>Streptophyta</taxon>
        <taxon>Embryophyta</taxon>
        <taxon>Tracheophyta</taxon>
        <taxon>Spermatophyta</taxon>
        <taxon>Magnoliopsida</taxon>
        <taxon>eudicotyledons</taxon>
        <taxon>Gunneridae</taxon>
        <taxon>Pentapetalae</taxon>
        <taxon>rosids</taxon>
        <taxon>fabids</taxon>
        <taxon>Rosales</taxon>
        <taxon>Cannabaceae</taxon>
        <taxon>Parasponia</taxon>
    </lineage>
</organism>
<dbReference type="Proteomes" id="UP000237105">
    <property type="component" value="Unassembled WGS sequence"/>
</dbReference>
<keyword evidence="2" id="KW-1185">Reference proteome</keyword>
<protein>
    <submittedName>
        <fullName evidence="1">Uncharacterized protein</fullName>
    </submittedName>
</protein>
<name>A0A2P5DCZ4_PARAD</name>
<dbReference type="EMBL" id="JXTB01000046">
    <property type="protein sequence ID" value="PON71147.1"/>
    <property type="molecule type" value="Genomic_DNA"/>
</dbReference>
<reference evidence="2" key="1">
    <citation type="submission" date="2016-06" db="EMBL/GenBank/DDBJ databases">
        <title>Parallel loss of symbiosis genes in relatives of nitrogen-fixing non-legume Parasponia.</title>
        <authorList>
            <person name="Van Velzen R."/>
            <person name="Holmer R."/>
            <person name="Bu F."/>
            <person name="Rutten L."/>
            <person name="Van Zeijl A."/>
            <person name="Liu W."/>
            <person name="Santuari L."/>
            <person name="Cao Q."/>
            <person name="Sharma T."/>
            <person name="Shen D."/>
            <person name="Roswanjaya Y."/>
            <person name="Wardhani T."/>
            <person name="Kalhor M.S."/>
            <person name="Jansen J."/>
            <person name="Van den Hoogen J."/>
            <person name="Gungor B."/>
            <person name="Hartog M."/>
            <person name="Hontelez J."/>
            <person name="Verver J."/>
            <person name="Yang W.-C."/>
            <person name="Schijlen E."/>
            <person name="Repin R."/>
            <person name="Schilthuizen M."/>
            <person name="Schranz E."/>
            <person name="Heidstra R."/>
            <person name="Miyata K."/>
            <person name="Fedorova E."/>
            <person name="Kohlen W."/>
            <person name="Bisseling T."/>
            <person name="Smit S."/>
            <person name="Geurts R."/>
        </authorList>
    </citation>
    <scope>NUCLEOTIDE SEQUENCE [LARGE SCALE GENOMIC DNA]</scope>
    <source>
        <strain evidence="2">cv. WU1-14</strain>
    </source>
</reference>
<evidence type="ECO:0000313" key="2">
    <source>
        <dbReference type="Proteomes" id="UP000237105"/>
    </source>
</evidence>
<feature type="non-terminal residue" evidence="1">
    <location>
        <position position="1"/>
    </location>
</feature>
<dbReference type="AlphaFoldDB" id="A0A2P5DCZ4"/>
<evidence type="ECO:0000313" key="1">
    <source>
        <dbReference type="EMBL" id="PON71147.1"/>
    </source>
</evidence>